<dbReference type="EMBL" id="BMAW01020281">
    <property type="protein sequence ID" value="GFT67213.1"/>
    <property type="molecule type" value="Genomic_DNA"/>
</dbReference>
<dbReference type="AlphaFoldDB" id="A0A8X6PEU7"/>
<dbReference type="OrthoDB" id="10482284at2759"/>
<keyword evidence="3" id="KW-1185">Reference proteome</keyword>
<evidence type="ECO:0000313" key="2">
    <source>
        <dbReference type="EMBL" id="GFT67213.1"/>
    </source>
</evidence>
<proteinExistence type="predicted"/>
<gene>
    <name evidence="2" type="ORF">NPIL_603911</name>
</gene>
<evidence type="ECO:0000256" key="1">
    <source>
        <dbReference type="SAM" id="MobiDB-lite"/>
    </source>
</evidence>
<reference evidence="2" key="1">
    <citation type="submission" date="2020-08" db="EMBL/GenBank/DDBJ databases">
        <title>Multicomponent nature underlies the extraordinary mechanical properties of spider dragline silk.</title>
        <authorList>
            <person name="Kono N."/>
            <person name="Nakamura H."/>
            <person name="Mori M."/>
            <person name="Yoshida Y."/>
            <person name="Ohtoshi R."/>
            <person name="Malay A.D."/>
            <person name="Moran D.A.P."/>
            <person name="Tomita M."/>
            <person name="Numata K."/>
            <person name="Arakawa K."/>
        </authorList>
    </citation>
    <scope>NUCLEOTIDE SEQUENCE</scope>
</reference>
<feature type="region of interest" description="Disordered" evidence="1">
    <location>
        <begin position="81"/>
        <end position="114"/>
    </location>
</feature>
<evidence type="ECO:0000313" key="3">
    <source>
        <dbReference type="Proteomes" id="UP000887013"/>
    </source>
</evidence>
<dbReference type="Proteomes" id="UP000887013">
    <property type="component" value="Unassembled WGS sequence"/>
</dbReference>
<sequence length="168" mass="18509">MRREKGITEKRCSVVFFICDIKEQFGQRHFRVGGSEGKKKKLHESNEGVVENQREKKFCLPKRNLCSLRYDVRGRGSAVWKRSLRQDEESQSNTSQHHGRGNGAKPPVGARAALGGRTSVDGAARDGRGVGGCPSAQWRVSDHSLIGNPTTLFLPAVPEIAIVSNTCH</sequence>
<accession>A0A8X6PEU7</accession>
<name>A0A8X6PEU7_NEPPI</name>
<protein>
    <submittedName>
        <fullName evidence="2">Uncharacterized protein</fullName>
    </submittedName>
</protein>
<comment type="caution">
    <text evidence="2">The sequence shown here is derived from an EMBL/GenBank/DDBJ whole genome shotgun (WGS) entry which is preliminary data.</text>
</comment>
<organism evidence="2 3">
    <name type="scientific">Nephila pilipes</name>
    <name type="common">Giant wood spider</name>
    <name type="synonym">Nephila maculata</name>
    <dbReference type="NCBI Taxonomy" id="299642"/>
    <lineage>
        <taxon>Eukaryota</taxon>
        <taxon>Metazoa</taxon>
        <taxon>Ecdysozoa</taxon>
        <taxon>Arthropoda</taxon>
        <taxon>Chelicerata</taxon>
        <taxon>Arachnida</taxon>
        <taxon>Araneae</taxon>
        <taxon>Araneomorphae</taxon>
        <taxon>Entelegynae</taxon>
        <taxon>Araneoidea</taxon>
        <taxon>Nephilidae</taxon>
        <taxon>Nephila</taxon>
    </lineage>
</organism>